<dbReference type="Pfam" id="PF24173">
    <property type="entry name" value="TPR_TTI1_N"/>
    <property type="match status" value="1"/>
</dbReference>
<dbReference type="InterPro" id="IPR019821">
    <property type="entry name" value="Kinesin_motor_CS"/>
</dbReference>
<dbReference type="Pfam" id="PF21547">
    <property type="entry name" value="TTI1"/>
    <property type="match status" value="1"/>
</dbReference>
<organism evidence="16 17">
    <name type="scientific">Globodera rostochiensis</name>
    <name type="common">Golden nematode worm</name>
    <name type="synonym">Heterodera rostochiensis</name>
    <dbReference type="NCBI Taxonomy" id="31243"/>
    <lineage>
        <taxon>Eukaryota</taxon>
        <taxon>Metazoa</taxon>
        <taxon>Ecdysozoa</taxon>
        <taxon>Nematoda</taxon>
        <taxon>Chromadorea</taxon>
        <taxon>Rhabditida</taxon>
        <taxon>Tylenchina</taxon>
        <taxon>Tylenchomorpha</taxon>
        <taxon>Tylenchoidea</taxon>
        <taxon>Heteroderidae</taxon>
        <taxon>Heteroderinae</taxon>
        <taxon>Globodera</taxon>
    </lineage>
</organism>
<feature type="binding site" evidence="13">
    <location>
        <begin position="109"/>
        <end position="116"/>
    </location>
    <ligand>
        <name>ATP</name>
        <dbReference type="ChEBI" id="CHEBI:30616"/>
    </ligand>
</feature>
<comment type="subcellular location">
    <subcellularLocation>
        <location evidence="1">Cytoplasm</location>
        <location evidence="1">Cytoskeleton</location>
    </subcellularLocation>
</comment>
<evidence type="ECO:0000256" key="3">
    <source>
        <dbReference type="ARBA" id="ARBA00022618"/>
    </source>
</evidence>
<dbReference type="GO" id="GO:0090307">
    <property type="term" value="P:mitotic spindle assembly"/>
    <property type="evidence" value="ECO:0007669"/>
    <property type="project" value="TreeGrafter"/>
</dbReference>
<evidence type="ECO:0000256" key="5">
    <source>
        <dbReference type="ARBA" id="ARBA00022741"/>
    </source>
</evidence>
<feature type="domain" description="Kinesin motor" evidence="15">
    <location>
        <begin position="21"/>
        <end position="363"/>
    </location>
</feature>
<dbReference type="FunFam" id="3.40.850.10:FF:000051">
    <property type="entry name" value="Kinesin-like protein bimC"/>
    <property type="match status" value="1"/>
</dbReference>
<dbReference type="SUPFAM" id="SSF52540">
    <property type="entry name" value="P-loop containing nucleoside triphosphate hydrolases"/>
    <property type="match status" value="1"/>
</dbReference>
<dbReference type="GO" id="GO:0072686">
    <property type="term" value="C:mitotic spindle"/>
    <property type="evidence" value="ECO:0007669"/>
    <property type="project" value="TreeGrafter"/>
</dbReference>
<dbReference type="PANTHER" id="PTHR47970:SF12">
    <property type="entry name" value="KINESIN FAMILY MEMBER 11"/>
    <property type="match status" value="1"/>
</dbReference>
<dbReference type="GO" id="GO:0008574">
    <property type="term" value="F:plus-end-directed microtubule motor activity"/>
    <property type="evidence" value="ECO:0007669"/>
    <property type="project" value="TreeGrafter"/>
</dbReference>
<keyword evidence="8 14" id="KW-0175">Coiled coil</keyword>
<dbReference type="PROSITE" id="PS50067">
    <property type="entry name" value="KINESIN_MOTOR_2"/>
    <property type="match status" value="1"/>
</dbReference>
<dbReference type="GO" id="GO:0005524">
    <property type="term" value="F:ATP binding"/>
    <property type="evidence" value="ECO:0007669"/>
    <property type="project" value="UniProtKB-UniRule"/>
</dbReference>
<name>A0A914GWX0_GLORO</name>
<evidence type="ECO:0000256" key="13">
    <source>
        <dbReference type="PROSITE-ProRule" id="PRU00283"/>
    </source>
</evidence>
<dbReference type="InterPro" id="IPR047149">
    <property type="entry name" value="KIF11-like"/>
</dbReference>
<dbReference type="GO" id="GO:0005634">
    <property type="term" value="C:nucleus"/>
    <property type="evidence" value="ECO:0007669"/>
    <property type="project" value="TreeGrafter"/>
</dbReference>
<dbReference type="InterPro" id="IPR001752">
    <property type="entry name" value="Kinesin_motor_dom"/>
</dbReference>
<dbReference type="InterPro" id="IPR049362">
    <property type="entry name" value="TTI1_rpt"/>
</dbReference>
<dbReference type="PRINTS" id="PR00380">
    <property type="entry name" value="KINESINHEAVY"/>
</dbReference>
<keyword evidence="11" id="KW-0131">Cell cycle</keyword>
<dbReference type="Pfam" id="PF24181">
    <property type="entry name" value="TPR_TTI1_C"/>
    <property type="match status" value="1"/>
</dbReference>
<evidence type="ECO:0000313" key="16">
    <source>
        <dbReference type="Proteomes" id="UP000887572"/>
    </source>
</evidence>
<dbReference type="InterPro" id="IPR027417">
    <property type="entry name" value="P-loop_NTPase"/>
</dbReference>
<evidence type="ECO:0000256" key="9">
    <source>
        <dbReference type="ARBA" id="ARBA00023175"/>
    </source>
</evidence>
<evidence type="ECO:0000313" key="17">
    <source>
        <dbReference type="WBParaSite" id="Gr19_v10_g1192.t1"/>
    </source>
</evidence>
<dbReference type="PROSITE" id="PS00411">
    <property type="entry name" value="KINESIN_MOTOR_1"/>
    <property type="match status" value="1"/>
</dbReference>
<dbReference type="InterPro" id="IPR047241">
    <property type="entry name" value="KIF11-like_kin_motor_dom"/>
</dbReference>
<dbReference type="GO" id="GO:0007018">
    <property type="term" value="P:microtubule-based movement"/>
    <property type="evidence" value="ECO:0007669"/>
    <property type="project" value="InterPro"/>
</dbReference>
<evidence type="ECO:0000256" key="8">
    <source>
        <dbReference type="ARBA" id="ARBA00023054"/>
    </source>
</evidence>
<dbReference type="GO" id="GO:0008017">
    <property type="term" value="F:microtubule binding"/>
    <property type="evidence" value="ECO:0007669"/>
    <property type="project" value="InterPro"/>
</dbReference>
<keyword evidence="4" id="KW-0493">Microtubule</keyword>
<dbReference type="InterPro" id="IPR057567">
    <property type="entry name" value="TPR_TTI1_C"/>
</dbReference>
<dbReference type="InterPro" id="IPR016024">
    <property type="entry name" value="ARM-type_fold"/>
</dbReference>
<comment type="similarity">
    <text evidence="12">Belongs to the TRAFAC class myosin-kinesin ATPase superfamily. Kinesin family. KIN-5/BimC subfamily.</text>
</comment>
<evidence type="ECO:0000256" key="2">
    <source>
        <dbReference type="ARBA" id="ARBA00022490"/>
    </source>
</evidence>
<evidence type="ECO:0000256" key="11">
    <source>
        <dbReference type="ARBA" id="ARBA00023306"/>
    </source>
</evidence>
<sequence>MHTNHGSAMKNKAGLATKRKNVQVVVRTRPLSEMERDERCKNVVSCDSVSKVVSLKTTGNEKNHGHRQFGVFDRVYGTESTQIQVYGDVVAPLMKEVLSGYNCTVFAYGQTGSGKTYTMEGRHDESGSYSWETDPTSGIIPRALHQIFTELSTDDIDFTVRVSYVELYNEQIYDLLSLSNTSQCESLRIFDDKSKGVSIVGAEEVIVRTRDEVYDLLRRGADKRRTAATMMNISSSRSHSVFTVSVMIREPGLINGEELLRQGKLNLVDLAGSENIGRSGATDKRAREAGNINASLLALGRVINALTTSAPHIPYRESKLTRILQDSLGGKTITTIIATLSPASSNFEESVNTLEYAQRAKNIKNNPEINQKITRRGLLKEYNEEIERLRRDLLAAREKHGIYLDRENYDNMVGEIEEKSAKVEDLEGQLAGQLQRVKTLLEDFAIMDENYQTVYNKCLAALDKLEKRKTEVEQLNKDLAQTKDNLNSANSALKVSENSFVRLRAQAYRLQTNCATFYKDLVGQREKRRLPIRRNIPRTNGKGKDRVNTANVSSNLVQSVSNIGKEVDNFNSLIDKTLNTFRIEAEKAQSKLQVFVSSCKEHMQGQLDQINHHSEIASDRLKTIDNIVAEQKDSTSSMLICLDTALYESQSTTEQFLNHDYKRFTATGVTPARRKTNSFMEDLVELPPSQELVRSQLQLCTPRRASFYRARDSILDSSDFFNTLVSPNTLKQNLQMTNLDEVDKLETIGENSERGADVEDGSVGVRQSVWANAKFPLIDKSVSKVLTNCESRKELFHCSFRPALGHLVALLLDSFGDDSDVNLRLKSGNLLCLLTNLDFAAESADFVAFVLPGVFSRCRQILINSLPNLRSLDLVRCACQLIINAICVSFSELGADCRPNFSSEEKAKPPMSMNVLSFRRDANWVETAARRILPQTSLLLSHLSSHSVDYIRYESLNILSQIREQISSECFGPQFDRLAIDIAVLLYRDHMHKTRKLARRLIEDVCRQKGDLFELHTLNLLKKAIKSFEKDVKNASDGGVYLDNFNNLVQIVGSTLLDRLFNLPEFVDKFLSPITRVIAVDHSKEMICDSYDRNPKGVSALPPMKYGLCAKQFSELASLIVGTRNSEKLFDWCFENFRINSSVEQRLSIAFFAYSLLDALKDGHQADHFVGDVLQMLASMDSVLEEEVLDHRIADAIVTNSAESSLIQLLLRCLSTFHSRADDMFSARLRVDVTYELLKWCSSSNFGVKNAAELALSRLAESHCHQNVSSLIQSDAQQIVFKLSMDSRDFAVCPRFPLVFAGMVSRCEAGPMLLPKVRSVVDELLLWLDRSDQKRTVVLAKALRAYLNALDEWFPSLAPQTVAELSKPDEEGRGVHFEQHFISSAHLPLLLKLRGRIVADDPSELAWPCPGKIVLAKAIEAVLCVCRLSKDFVYWKIVHEFMPRAETLLQILLKESQNLGKLYAQTATYKLQCAMLDSVPGIIEYAKISPQHFKSMEDIIAVYAQERKLPKKLRDRASATLDHIEKLKK</sequence>
<dbReference type="GO" id="GO:0005876">
    <property type="term" value="C:spindle microtubule"/>
    <property type="evidence" value="ECO:0007669"/>
    <property type="project" value="TreeGrafter"/>
</dbReference>
<protein>
    <submittedName>
        <fullName evidence="17">Kinesin motor domain-containing protein</fullName>
    </submittedName>
</protein>
<dbReference type="Gene3D" id="3.40.850.10">
    <property type="entry name" value="Kinesin motor domain"/>
    <property type="match status" value="1"/>
</dbReference>
<evidence type="ECO:0000256" key="7">
    <source>
        <dbReference type="ARBA" id="ARBA00022840"/>
    </source>
</evidence>
<dbReference type="GO" id="GO:0051301">
    <property type="term" value="P:cell division"/>
    <property type="evidence" value="ECO:0007669"/>
    <property type="project" value="UniProtKB-KW"/>
</dbReference>
<dbReference type="GO" id="GO:0051231">
    <property type="term" value="P:spindle elongation"/>
    <property type="evidence" value="ECO:0007669"/>
    <property type="project" value="TreeGrafter"/>
</dbReference>
<keyword evidence="5 13" id="KW-0547">Nucleotide-binding</keyword>
<dbReference type="CDD" id="cd01364">
    <property type="entry name" value="KISc_BimC_Eg5"/>
    <property type="match status" value="1"/>
</dbReference>
<keyword evidence="2" id="KW-0963">Cytoplasm</keyword>
<keyword evidence="9 13" id="KW-0505">Motor protein</keyword>
<keyword evidence="3" id="KW-0132">Cell division</keyword>
<dbReference type="WBParaSite" id="Gr19_v10_g1192.t1">
    <property type="protein sequence ID" value="Gr19_v10_g1192.t1"/>
    <property type="gene ID" value="Gr19_v10_g1192"/>
</dbReference>
<evidence type="ECO:0000256" key="6">
    <source>
        <dbReference type="ARBA" id="ARBA00022776"/>
    </source>
</evidence>
<keyword evidence="6" id="KW-0498">Mitosis</keyword>
<evidence type="ECO:0000256" key="4">
    <source>
        <dbReference type="ARBA" id="ARBA00022701"/>
    </source>
</evidence>
<dbReference type="Proteomes" id="UP000887572">
    <property type="component" value="Unplaced"/>
</dbReference>
<evidence type="ECO:0000256" key="12">
    <source>
        <dbReference type="ARBA" id="ARBA00034704"/>
    </source>
</evidence>
<reference evidence="17" key="1">
    <citation type="submission" date="2022-11" db="UniProtKB">
        <authorList>
            <consortium name="WormBaseParasite"/>
        </authorList>
    </citation>
    <scope>IDENTIFICATION</scope>
</reference>
<proteinExistence type="inferred from homology"/>
<keyword evidence="10" id="KW-0206">Cytoskeleton</keyword>
<evidence type="ECO:0000256" key="10">
    <source>
        <dbReference type="ARBA" id="ARBA00023212"/>
    </source>
</evidence>
<keyword evidence="16" id="KW-1185">Reference proteome</keyword>
<dbReference type="InterPro" id="IPR057566">
    <property type="entry name" value="TPR_TTI1_N"/>
</dbReference>
<dbReference type="SUPFAM" id="SSF48371">
    <property type="entry name" value="ARM repeat"/>
    <property type="match status" value="1"/>
</dbReference>
<evidence type="ECO:0000256" key="1">
    <source>
        <dbReference type="ARBA" id="ARBA00004245"/>
    </source>
</evidence>
<feature type="coiled-coil region" evidence="14">
    <location>
        <begin position="379"/>
        <end position="499"/>
    </location>
</feature>
<dbReference type="Pfam" id="PF00225">
    <property type="entry name" value="Kinesin"/>
    <property type="match status" value="1"/>
</dbReference>
<dbReference type="SMART" id="SM00129">
    <property type="entry name" value="KISc"/>
    <property type="match status" value="1"/>
</dbReference>
<dbReference type="InterPro" id="IPR036961">
    <property type="entry name" value="Kinesin_motor_dom_sf"/>
</dbReference>
<evidence type="ECO:0000256" key="14">
    <source>
        <dbReference type="SAM" id="Coils"/>
    </source>
</evidence>
<evidence type="ECO:0000259" key="15">
    <source>
        <dbReference type="PROSITE" id="PS50067"/>
    </source>
</evidence>
<dbReference type="PANTHER" id="PTHR47970">
    <property type="entry name" value="KINESIN-LIKE PROTEIN KIF11"/>
    <property type="match status" value="1"/>
</dbReference>
<accession>A0A914GWX0</accession>
<keyword evidence="7 13" id="KW-0067">ATP-binding</keyword>